<dbReference type="Gene3D" id="3.40.630.30">
    <property type="match status" value="1"/>
</dbReference>
<dbReference type="Proteomes" id="UP000249757">
    <property type="component" value="Unassembled WGS sequence"/>
</dbReference>
<reference evidence="4" key="4">
    <citation type="journal article" date="2022" name="Microb. Genom.">
        <title>A global pangenome for the wheat fungal pathogen Pyrenophora tritici-repentis and prediction of effector protein structural homology.</title>
        <authorList>
            <person name="Moolhuijzen P.M."/>
            <person name="See P.T."/>
            <person name="Shi G."/>
            <person name="Powell H.R."/>
            <person name="Cockram J."/>
            <person name="Jorgensen L.N."/>
            <person name="Benslimane H."/>
            <person name="Strelkov S.E."/>
            <person name="Turner J."/>
            <person name="Liu Z."/>
            <person name="Moffat C.S."/>
        </authorList>
    </citation>
    <scope>NUCLEOTIDE SEQUENCE [LARGE SCALE GENOMIC DNA]</scope>
</reference>
<dbReference type="GO" id="GO:0016747">
    <property type="term" value="F:acyltransferase activity, transferring groups other than amino-acyl groups"/>
    <property type="evidence" value="ECO:0007669"/>
    <property type="project" value="InterPro"/>
</dbReference>
<proteinExistence type="predicted"/>
<evidence type="ECO:0000313" key="2">
    <source>
        <dbReference type="EMBL" id="KAF7577918.1"/>
    </source>
</evidence>
<dbReference type="OrthoDB" id="2115692at2759"/>
<dbReference type="PROSITE" id="PS51186">
    <property type="entry name" value="GNAT"/>
    <property type="match status" value="1"/>
</dbReference>
<reference evidence="2" key="1">
    <citation type="journal article" date="2018" name="BMC Genomics">
        <title>Comparative genomics of the wheat fungal pathogen Pyrenophora tritici-repentis reveals chromosomal variations and genome plasticity.</title>
        <authorList>
            <person name="Moolhuijzen P."/>
            <person name="See P.T."/>
            <person name="Hane J.K."/>
            <person name="Shi G."/>
            <person name="Liu Z."/>
            <person name="Oliver R.P."/>
            <person name="Moffat C.S."/>
        </authorList>
    </citation>
    <scope>NUCLEOTIDE SEQUENCE [LARGE SCALE GENOMIC DNA]</scope>
    <source>
        <strain evidence="2">M4</strain>
    </source>
</reference>
<organism evidence="3 4">
    <name type="scientific">Pyrenophora tritici-repentis</name>
    <dbReference type="NCBI Taxonomy" id="45151"/>
    <lineage>
        <taxon>Eukaryota</taxon>
        <taxon>Fungi</taxon>
        <taxon>Dikarya</taxon>
        <taxon>Ascomycota</taxon>
        <taxon>Pezizomycotina</taxon>
        <taxon>Dothideomycetes</taxon>
        <taxon>Pleosporomycetidae</taxon>
        <taxon>Pleosporales</taxon>
        <taxon>Pleosporineae</taxon>
        <taxon>Pleosporaceae</taxon>
        <taxon>Pyrenophora</taxon>
    </lineage>
</organism>
<protein>
    <submittedName>
        <fullName evidence="3">Acetyltransferase</fullName>
    </submittedName>
</protein>
<name>A0A2W1F7W4_9PLEO</name>
<dbReference type="Pfam" id="PF13508">
    <property type="entry name" value="Acetyltransf_7"/>
    <property type="match status" value="1"/>
</dbReference>
<dbReference type="SUPFAM" id="SSF55729">
    <property type="entry name" value="Acyl-CoA N-acyltransferases (Nat)"/>
    <property type="match status" value="1"/>
</dbReference>
<evidence type="ECO:0000313" key="3">
    <source>
        <dbReference type="EMBL" id="KAI1513847.1"/>
    </source>
</evidence>
<dbReference type="AlphaFoldDB" id="A0A2W1F7W4"/>
<feature type="domain" description="N-acetyltransferase" evidence="1">
    <location>
        <begin position="32"/>
        <end position="207"/>
    </location>
</feature>
<sequence>MGFIVLPALIPDISAVYDVYFAAFKDKAITRALFPSATVADLVDAKSEFRQGHTAHTLEWWKTSLTQYTYKCVDTETNRVIGMSLFDVYVTPSDWKKGEISWLEGKERERAESFVMPLWNMREKLWLNERYVYCHVMAVHPDFQKRGIGELMFKFGTAIAQQAKLPLYIESSADGRRLYEKMGCNKLKVKESLVDDGQEAPLFVWMPEGASLPKAVKLA</sequence>
<reference evidence="3" key="3">
    <citation type="journal article" date="2022" name="bioRxiv">
        <title>A global pangenome for the wheat fungal pathogen Pyrenophora tritici-repentis and prediction of effector protein structural homology.</title>
        <authorList>
            <person name="Moolhuijzen P."/>
            <person name="See P.T."/>
            <person name="Shi G."/>
            <person name="Powell H.R."/>
            <person name="Cockram J."/>
            <person name="Jorgensen L.N."/>
            <person name="Benslimane H."/>
            <person name="Strelkov S.E."/>
            <person name="Turner J."/>
            <person name="Liu Z."/>
            <person name="Moffat C.S."/>
        </authorList>
    </citation>
    <scope>NUCLEOTIDE SEQUENCE</scope>
    <source>
        <strain evidence="3">86-124</strain>
    </source>
</reference>
<keyword evidence="4" id="KW-1185">Reference proteome</keyword>
<dbReference type="CDD" id="cd04301">
    <property type="entry name" value="NAT_SF"/>
    <property type="match status" value="1"/>
</dbReference>
<keyword evidence="2" id="KW-0808">Transferase</keyword>
<comment type="caution">
    <text evidence="3">The sequence shown here is derived from an EMBL/GenBank/DDBJ whole genome shotgun (WGS) entry which is preliminary data.</text>
</comment>
<reference evidence="3" key="2">
    <citation type="submission" date="2021-05" db="EMBL/GenBank/DDBJ databases">
        <authorList>
            <person name="Moolhuijzen P.M."/>
            <person name="Moffat C.S."/>
        </authorList>
    </citation>
    <scope>NUCLEOTIDE SEQUENCE</scope>
    <source>
        <strain evidence="3">86-124</strain>
    </source>
</reference>
<evidence type="ECO:0000313" key="4">
    <source>
        <dbReference type="Proteomes" id="UP000249757"/>
    </source>
</evidence>
<dbReference type="Proteomes" id="UP000245464">
    <property type="component" value="Chromosome 1"/>
</dbReference>
<gene>
    <name evidence="3" type="ORF">Ptr86124_007749</name>
    <name evidence="2" type="ORF">PtrM4_021580</name>
</gene>
<dbReference type="PANTHER" id="PTHR42791">
    <property type="entry name" value="GNAT FAMILY ACETYLTRANSFERASE"/>
    <property type="match status" value="1"/>
</dbReference>
<dbReference type="EMBL" id="NQIK02000001">
    <property type="protein sequence ID" value="KAF7577918.1"/>
    <property type="molecule type" value="Genomic_DNA"/>
</dbReference>
<dbReference type="InterPro" id="IPR016181">
    <property type="entry name" value="Acyl_CoA_acyltransferase"/>
</dbReference>
<dbReference type="InterPro" id="IPR052523">
    <property type="entry name" value="Trichothecene_AcTrans"/>
</dbReference>
<evidence type="ECO:0000259" key="1">
    <source>
        <dbReference type="PROSITE" id="PS51186"/>
    </source>
</evidence>
<accession>A0A2W1F7W4</accession>
<dbReference type="InterPro" id="IPR000182">
    <property type="entry name" value="GNAT_dom"/>
</dbReference>
<dbReference type="PANTHER" id="PTHR42791:SF17">
    <property type="entry name" value="ACETYLTRANSFERASE, GNAT FAMILY FAMILY (AFU_ORTHOLOGUE AFUA_8G05690)"/>
    <property type="match status" value="1"/>
</dbReference>
<dbReference type="EMBL" id="NRDI02000009">
    <property type="protein sequence ID" value="KAI1513847.1"/>
    <property type="molecule type" value="Genomic_DNA"/>
</dbReference>
<dbReference type="OMA" id="EFRQGHT"/>